<reference evidence="3 4" key="1">
    <citation type="submission" date="2021-05" db="EMBL/GenBank/DDBJ databases">
        <title>A Polyphasic approach of four new species of the genus Ohtaekwangia: Ohtaekwangia histidinii sp. nov., Ohtaekwangia cretensis sp. nov., Ohtaekwangia indiensis sp. nov., Ohtaekwangia reichenbachii sp. nov. from diverse environment.</title>
        <authorList>
            <person name="Octaviana S."/>
        </authorList>
    </citation>
    <scope>NUCLEOTIDE SEQUENCE [LARGE SCALE GENOMIC DNA]</scope>
    <source>
        <strain evidence="3 4">PWU4</strain>
    </source>
</reference>
<organism evidence="3 4">
    <name type="scientific">Chryseosolibacter histidini</name>
    <dbReference type="NCBI Taxonomy" id="2782349"/>
    <lineage>
        <taxon>Bacteria</taxon>
        <taxon>Pseudomonadati</taxon>
        <taxon>Bacteroidota</taxon>
        <taxon>Cytophagia</taxon>
        <taxon>Cytophagales</taxon>
        <taxon>Chryseotaleaceae</taxon>
        <taxon>Chryseosolibacter</taxon>
    </lineage>
</organism>
<comment type="caution">
    <text evidence="3">The sequence shown here is derived from an EMBL/GenBank/DDBJ whole genome shotgun (WGS) entry which is preliminary data.</text>
</comment>
<evidence type="ECO:0000259" key="2">
    <source>
        <dbReference type="Pfam" id="PF12697"/>
    </source>
</evidence>
<dbReference type="Pfam" id="PF12697">
    <property type="entry name" value="Abhydrolase_6"/>
    <property type="match status" value="1"/>
</dbReference>
<evidence type="ECO:0000313" key="4">
    <source>
        <dbReference type="Proteomes" id="UP001319200"/>
    </source>
</evidence>
<dbReference type="Gene3D" id="3.40.50.1820">
    <property type="entry name" value="alpha/beta hydrolase"/>
    <property type="match status" value="1"/>
</dbReference>
<dbReference type="InterPro" id="IPR029058">
    <property type="entry name" value="AB_hydrolase_fold"/>
</dbReference>
<keyword evidence="3" id="KW-0378">Hydrolase</keyword>
<dbReference type="InterPro" id="IPR000073">
    <property type="entry name" value="AB_hydrolase_1"/>
</dbReference>
<gene>
    <name evidence="3" type="ORF">KK083_00945</name>
</gene>
<dbReference type="PRINTS" id="PR00111">
    <property type="entry name" value="ABHYDROLASE"/>
</dbReference>
<dbReference type="PANTHER" id="PTHR43039">
    <property type="entry name" value="ESTERASE-RELATED"/>
    <property type="match status" value="1"/>
</dbReference>
<evidence type="ECO:0000313" key="3">
    <source>
        <dbReference type="EMBL" id="MBT1695421.1"/>
    </source>
</evidence>
<dbReference type="Proteomes" id="UP001319200">
    <property type="component" value="Unassembled WGS sequence"/>
</dbReference>
<comment type="similarity">
    <text evidence="1">Belongs to the AB hydrolase superfamily.</text>
</comment>
<proteinExistence type="inferred from homology"/>
<sequence>MEATAKDLHKKHNLNITGQGDKVMLFGHGLGLDQQTWRLVAPAFEADHKIVLFDYVGCGRSDRNLFNCEKYRSLEGYANDVNDLCDHLHLRNVIFIGHSISSMIGLIAALNRPDIYSRLVFIAPSPRYLDDVEGYIGGHQKSDVDKIIKQIEEDYIGWAKSAMPSIVNQSNPPELVDEVIRTFIANDKDLLKQFALASFFIDYRKDLLKFDKPCLILQSGDDVMAPLQVGDYLHAHLTQSMLIRLKGKGHFPQLTSPQEVIAGIKKFLAE</sequence>
<dbReference type="SUPFAM" id="SSF53474">
    <property type="entry name" value="alpha/beta-Hydrolases"/>
    <property type="match status" value="1"/>
</dbReference>
<evidence type="ECO:0000256" key="1">
    <source>
        <dbReference type="ARBA" id="ARBA00008645"/>
    </source>
</evidence>
<accession>A0AAP2GGY0</accession>
<dbReference type="GO" id="GO:0016787">
    <property type="term" value="F:hydrolase activity"/>
    <property type="evidence" value="ECO:0007669"/>
    <property type="project" value="UniProtKB-KW"/>
</dbReference>
<protein>
    <submittedName>
        <fullName evidence="3">Alpha/beta hydrolase</fullName>
    </submittedName>
</protein>
<name>A0AAP2GGY0_9BACT</name>
<dbReference type="RefSeq" id="WP_254159261.1">
    <property type="nucleotide sequence ID" value="NZ_JAHESF010000001.1"/>
</dbReference>
<feature type="domain" description="AB hydrolase-1" evidence="2">
    <location>
        <begin position="25"/>
        <end position="262"/>
    </location>
</feature>
<dbReference type="AlphaFoldDB" id="A0AAP2GGY0"/>
<dbReference type="EMBL" id="JAHESF010000001">
    <property type="protein sequence ID" value="MBT1695421.1"/>
    <property type="molecule type" value="Genomic_DNA"/>
</dbReference>
<keyword evidence="4" id="KW-1185">Reference proteome</keyword>